<keyword evidence="9" id="KW-1185">Reference proteome</keyword>
<evidence type="ECO:0000256" key="4">
    <source>
        <dbReference type="ARBA" id="ARBA00022825"/>
    </source>
</evidence>
<feature type="chain" id="PRO_5035427277" description="Peptidase S1 domain-containing protein" evidence="6">
    <location>
        <begin position="19"/>
        <end position="305"/>
    </location>
</feature>
<gene>
    <name evidence="8" type="ORF">BINO364_LOCUS4098</name>
</gene>
<dbReference type="EMBL" id="OV170232">
    <property type="protein sequence ID" value="CAH0717501.1"/>
    <property type="molecule type" value="Genomic_DNA"/>
</dbReference>
<evidence type="ECO:0000256" key="3">
    <source>
        <dbReference type="ARBA" id="ARBA00022801"/>
    </source>
</evidence>
<reference evidence="8" key="1">
    <citation type="submission" date="2021-12" db="EMBL/GenBank/DDBJ databases">
        <authorList>
            <person name="Martin H S."/>
        </authorList>
    </citation>
    <scope>NUCLEOTIDE SEQUENCE</scope>
</reference>
<keyword evidence="2" id="KW-0645">Protease</keyword>
<evidence type="ECO:0000313" key="9">
    <source>
        <dbReference type="Proteomes" id="UP000838878"/>
    </source>
</evidence>
<dbReference type="PANTHER" id="PTHR24276:SF91">
    <property type="entry name" value="AT26814P-RELATED"/>
    <property type="match status" value="1"/>
</dbReference>
<dbReference type="PROSITE" id="PS00134">
    <property type="entry name" value="TRYPSIN_HIS"/>
    <property type="match status" value="1"/>
</dbReference>
<organism evidence="8 9">
    <name type="scientific">Brenthis ino</name>
    <name type="common">lesser marbled fritillary</name>
    <dbReference type="NCBI Taxonomy" id="405034"/>
    <lineage>
        <taxon>Eukaryota</taxon>
        <taxon>Metazoa</taxon>
        <taxon>Ecdysozoa</taxon>
        <taxon>Arthropoda</taxon>
        <taxon>Hexapoda</taxon>
        <taxon>Insecta</taxon>
        <taxon>Pterygota</taxon>
        <taxon>Neoptera</taxon>
        <taxon>Endopterygota</taxon>
        <taxon>Lepidoptera</taxon>
        <taxon>Glossata</taxon>
        <taxon>Ditrysia</taxon>
        <taxon>Papilionoidea</taxon>
        <taxon>Nymphalidae</taxon>
        <taxon>Heliconiinae</taxon>
        <taxon>Argynnini</taxon>
        <taxon>Brenthis</taxon>
    </lineage>
</organism>
<sequence>MAWFLFCLLLCFVSRVDPQDAPQGECCGDSQNEVSENELQEVELEAACPELSGQIIGGRPSSVTRHPYQVSMVLNGNSFCGGFIISRDYVLTAAHCVQNVAPEAIRLRVGSTRRDSGGSIVRVSAVTVHPQYGQPQFDHDIAALRLAQPLVFGPAIQPIRLPNPRQAVPLVRLTVTGWGLTAPGGRRIPRMMMEANVPVVPHWLCRLSYGDSLTSNMFCGGHFLIGGVSSCQVYEMFLIGYQFKVLSPIFTIHWGLQARRTRPLWREKQNEKNRKHFETFKRELYARYRRDPLHLLRRPQQAKKT</sequence>
<evidence type="ECO:0000256" key="6">
    <source>
        <dbReference type="SAM" id="SignalP"/>
    </source>
</evidence>
<evidence type="ECO:0000256" key="1">
    <source>
        <dbReference type="ARBA" id="ARBA00007664"/>
    </source>
</evidence>
<dbReference type="InterPro" id="IPR001254">
    <property type="entry name" value="Trypsin_dom"/>
</dbReference>
<dbReference type="GO" id="GO:0006508">
    <property type="term" value="P:proteolysis"/>
    <property type="evidence" value="ECO:0007669"/>
    <property type="project" value="UniProtKB-KW"/>
</dbReference>
<dbReference type="InterPro" id="IPR001314">
    <property type="entry name" value="Peptidase_S1A"/>
</dbReference>
<dbReference type="Pfam" id="PF00089">
    <property type="entry name" value="Trypsin"/>
    <property type="match status" value="1"/>
</dbReference>
<keyword evidence="4" id="KW-0720">Serine protease</keyword>
<accession>A0A8J9UBS6</accession>
<dbReference type="InterPro" id="IPR050430">
    <property type="entry name" value="Peptidase_S1"/>
</dbReference>
<keyword evidence="6" id="KW-0732">Signal</keyword>
<dbReference type="GO" id="GO:0004252">
    <property type="term" value="F:serine-type endopeptidase activity"/>
    <property type="evidence" value="ECO:0007669"/>
    <property type="project" value="InterPro"/>
</dbReference>
<dbReference type="SUPFAM" id="SSF50494">
    <property type="entry name" value="Trypsin-like serine proteases"/>
    <property type="match status" value="1"/>
</dbReference>
<feature type="domain" description="Peptidase S1" evidence="7">
    <location>
        <begin position="55"/>
        <end position="232"/>
    </location>
</feature>
<keyword evidence="3" id="KW-0378">Hydrolase</keyword>
<evidence type="ECO:0000313" key="8">
    <source>
        <dbReference type="EMBL" id="CAH0717501.1"/>
    </source>
</evidence>
<dbReference type="Proteomes" id="UP000838878">
    <property type="component" value="Chromosome 12"/>
</dbReference>
<dbReference type="SMART" id="SM00020">
    <property type="entry name" value="Tryp_SPc"/>
    <property type="match status" value="1"/>
</dbReference>
<dbReference type="AlphaFoldDB" id="A0A8J9UBS6"/>
<feature type="non-terminal residue" evidence="8">
    <location>
        <position position="305"/>
    </location>
</feature>
<evidence type="ECO:0000256" key="2">
    <source>
        <dbReference type="ARBA" id="ARBA00022670"/>
    </source>
</evidence>
<name>A0A8J9UBS6_9NEOP</name>
<dbReference type="PANTHER" id="PTHR24276">
    <property type="entry name" value="POLYSERASE-RELATED"/>
    <property type="match status" value="1"/>
</dbReference>
<keyword evidence="5" id="KW-1015">Disulfide bond</keyword>
<evidence type="ECO:0000256" key="5">
    <source>
        <dbReference type="ARBA" id="ARBA00023157"/>
    </source>
</evidence>
<proteinExistence type="inferred from homology"/>
<dbReference type="CDD" id="cd00190">
    <property type="entry name" value="Tryp_SPc"/>
    <property type="match status" value="1"/>
</dbReference>
<dbReference type="Gene3D" id="2.40.10.10">
    <property type="entry name" value="Trypsin-like serine proteases"/>
    <property type="match status" value="2"/>
</dbReference>
<dbReference type="InterPro" id="IPR043504">
    <property type="entry name" value="Peptidase_S1_PA_chymotrypsin"/>
</dbReference>
<dbReference type="InterPro" id="IPR009003">
    <property type="entry name" value="Peptidase_S1_PA"/>
</dbReference>
<dbReference type="OrthoDB" id="546450at2759"/>
<comment type="similarity">
    <text evidence="1">Belongs to the peptidase S1 family.</text>
</comment>
<dbReference type="PRINTS" id="PR00722">
    <property type="entry name" value="CHYMOTRYPSIN"/>
</dbReference>
<evidence type="ECO:0000259" key="7">
    <source>
        <dbReference type="PROSITE" id="PS50240"/>
    </source>
</evidence>
<feature type="signal peptide" evidence="6">
    <location>
        <begin position="1"/>
        <end position="18"/>
    </location>
</feature>
<protein>
    <recommendedName>
        <fullName evidence="7">Peptidase S1 domain-containing protein</fullName>
    </recommendedName>
</protein>
<dbReference type="InterPro" id="IPR018114">
    <property type="entry name" value="TRYPSIN_HIS"/>
</dbReference>
<dbReference type="PROSITE" id="PS50240">
    <property type="entry name" value="TRYPSIN_DOM"/>
    <property type="match status" value="1"/>
</dbReference>
<dbReference type="FunFam" id="2.40.10.10:FF:000073">
    <property type="entry name" value="Trypsin alpha"/>
    <property type="match status" value="1"/>
</dbReference>